<gene>
    <name evidence="2" type="ORF">AN277_0208240</name>
</gene>
<dbReference type="InterPro" id="IPR000914">
    <property type="entry name" value="SBP_5_dom"/>
</dbReference>
<dbReference type="NCBIfam" id="TIGR01409">
    <property type="entry name" value="TAT_signal_seq"/>
    <property type="match status" value="1"/>
</dbReference>
<dbReference type="InterPro" id="IPR039424">
    <property type="entry name" value="SBP_5"/>
</dbReference>
<evidence type="ECO:0000259" key="1">
    <source>
        <dbReference type="Pfam" id="PF00496"/>
    </source>
</evidence>
<keyword evidence="3" id="KW-1185">Reference proteome</keyword>
<protein>
    <recommendedName>
        <fullName evidence="1">Solute-binding protein family 5 domain-containing protein</fullName>
    </recommendedName>
</protein>
<dbReference type="Pfam" id="PF00496">
    <property type="entry name" value="SBP_bac_5"/>
    <property type="match status" value="1"/>
</dbReference>
<dbReference type="GO" id="GO:1904680">
    <property type="term" value="F:peptide transmembrane transporter activity"/>
    <property type="evidence" value="ECO:0007669"/>
    <property type="project" value="TreeGrafter"/>
</dbReference>
<dbReference type="SUPFAM" id="SSF53850">
    <property type="entry name" value="Periplasmic binding protein-like II"/>
    <property type="match status" value="1"/>
</dbReference>
<name>A0A199NRL5_9MICC</name>
<evidence type="ECO:0000313" key="3">
    <source>
        <dbReference type="Proteomes" id="UP000053171"/>
    </source>
</evidence>
<dbReference type="RefSeq" id="WP_081275551.1">
    <property type="nucleotide sequence ID" value="NZ_JBEYYV010000025.1"/>
</dbReference>
<proteinExistence type="predicted"/>
<dbReference type="PROSITE" id="PS51257">
    <property type="entry name" value="PROKAR_LIPOPROTEIN"/>
    <property type="match status" value="1"/>
</dbReference>
<dbReference type="PROSITE" id="PS51318">
    <property type="entry name" value="TAT"/>
    <property type="match status" value="1"/>
</dbReference>
<feature type="domain" description="Solute-binding protein family 5" evidence="1">
    <location>
        <begin position="84"/>
        <end position="451"/>
    </location>
</feature>
<dbReference type="Gene3D" id="3.10.105.10">
    <property type="entry name" value="Dipeptide-binding Protein, Domain 3"/>
    <property type="match status" value="1"/>
</dbReference>
<dbReference type="InterPro" id="IPR030678">
    <property type="entry name" value="Peptide/Ni-bd"/>
</dbReference>
<dbReference type="GO" id="GO:0043190">
    <property type="term" value="C:ATP-binding cassette (ABC) transporter complex"/>
    <property type="evidence" value="ECO:0007669"/>
    <property type="project" value="InterPro"/>
</dbReference>
<evidence type="ECO:0000313" key="2">
    <source>
        <dbReference type="EMBL" id="OAX51562.1"/>
    </source>
</evidence>
<dbReference type="GO" id="GO:0015833">
    <property type="term" value="P:peptide transport"/>
    <property type="evidence" value="ECO:0007669"/>
    <property type="project" value="TreeGrafter"/>
</dbReference>
<dbReference type="GO" id="GO:0042597">
    <property type="term" value="C:periplasmic space"/>
    <property type="evidence" value="ECO:0007669"/>
    <property type="project" value="UniProtKB-ARBA"/>
</dbReference>
<dbReference type="Gene3D" id="3.90.76.10">
    <property type="entry name" value="Dipeptide-binding Protein, Domain 1"/>
    <property type="match status" value="1"/>
</dbReference>
<dbReference type="PANTHER" id="PTHR30290">
    <property type="entry name" value="PERIPLASMIC BINDING COMPONENT OF ABC TRANSPORTER"/>
    <property type="match status" value="1"/>
</dbReference>
<sequence length="532" mass="57933">MSTSRRGFLGGCLAAGLALSGCSGEEPSPAASASADPTRLTFADAAPAPSLDPSTDGRLETARISAQVLEPLVRANPDTGEAMAHLAESWKISGDGLTYTFRLRSSPRFHDGRTFDAQAVRANVLRWAEAARTQHHPPTAFQTVFRMPGTAEAPALFAECTAPDARTVVLRLNRRHPALIRALTQPAFGIASPASFADGKDPGGHPVGTGPFVFQQREDQTVRLRRNEDYWGDAPQVQELVFPTVIGAQTRYYWLLTGEADAIDLVGTSDFVSLARRGYQIQQRDPYNLAFLAINQRHPVFASVQLRRAAAHAINRSDIVRSYYPEGTETANDFTPKLFDVSGSGTGSAYRYDLGLAQRLVQASDYDGRALRFCYPTDVSLPYLQEPEAIYARIAEGLTKAGFTIEPVPIPWSEDYPARIHAEDPDRALALTGIMGTYRDPDAFLASLFSRRTDLLGVQESELFEAVEDAAGQQDGDTRKDAYRRINEMVSETVPAVPLAYPISAVALSSRVTGYPLVATGVAEFDRVTLSD</sequence>
<organism evidence="2 3">
    <name type="scientific">Rothia kristinae</name>
    <dbReference type="NCBI Taxonomy" id="37923"/>
    <lineage>
        <taxon>Bacteria</taxon>
        <taxon>Bacillati</taxon>
        <taxon>Actinomycetota</taxon>
        <taxon>Actinomycetes</taxon>
        <taxon>Micrococcales</taxon>
        <taxon>Micrococcaceae</taxon>
        <taxon>Rothia</taxon>
    </lineage>
</organism>
<comment type="caution">
    <text evidence="2">The sequence shown here is derived from an EMBL/GenBank/DDBJ whole genome shotgun (WGS) entry which is preliminary data.</text>
</comment>
<dbReference type="InterPro" id="IPR019546">
    <property type="entry name" value="TAT_signal_bac_arc"/>
</dbReference>
<accession>A0A199NRL5</accession>
<dbReference type="Proteomes" id="UP000053171">
    <property type="component" value="Unassembled WGS sequence"/>
</dbReference>
<dbReference type="AlphaFoldDB" id="A0A199NRL5"/>
<reference evidence="2" key="1">
    <citation type="submission" date="2016-06" db="EMBL/GenBank/DDBJ databases">
        <title>Identification of putative biosynthetic pathways for the production of bioactive secondary metabolites by the marine actinomycete Kocuria kristinae RUTW2-3.</title>
        <authorList>
            <person name="Waterworth S.C."/>
            <person name="Walmsley T.A."/>
            <person name="Matongo T."/>
            <person name="Davies-Coleman M.T."/>
            <person name="Dorrington R.A."/>
        </authorList>
    </citation>
    <scope>NUCLEOTIDE SEQUENCE [LARGE SCALE GENOMIC DNA]</scope>
    <source>
        <strain evidence="2">RUTW2-3</strain>
    </source>
</reference>
<dbReference type="PIRSF" id="PIRSF002741">
    <property type="entry name" value="MppA"/>
    <property type="match status" value="1"/>
</dbReference>
<dbReference type="EMBL" id="LJBJ02000016">
    <property type="protein sequence ID" value="OAX51562.1"/>
    <property type="molecule type" value="Genomic_DNA"/>
</dbReference>
<dbReference type="Gene3D" id="3.40.190.10">
    <property type="entry name" value="Periplasmic binding protein-like II"/>
    <property type="match status" value="1"/>
</dbReference>
<dbReference type="InterPro" id="IPR006311">
    <property type="entry name" value="TAT_signal"/>
</dbReference>